<keyword evidence="2 4" id="KW-0732">Signal</keyword>
<dbReference type="InterPro" id="IPR051063">
    <property type="entry name" value="PDI"/>
</dbReference>
<evidence type="ECO:0000256" key="1">
    <source>
        <dbReference type="ARBA" id="ARBA00006347"/>
    </source>
</evidence>
<evidence type="ECO:0000259" key="5">
    <source>
        <dbReference type="PROSITE" id="PS51352"/>
    </source>
</evidence>
<dbReference type="Pfam" id="PF00085">
    <property type="entry name" value="Thioredoxin"/>
    <property type="match status" value="1"/>
</dbReference>
<comment type="similarity">
    <text evidence="1">Belongs to the protein disulfide isomerase family.</text>
</comment>
<dbReference type="PROSITE" id="PS51352">
    <property type="entry name" value="THIOREDOXIN_2"/>
    <property type="match status" value="1"/>
</dbReference>
<dbReference type="PROSITE" id="PS00194">
    <property type="entry name" value="THIOREDOXIN_1"/>
    <property type="match status" value="1"/>
</dbReference>
<evidence type="ECO:0000256" key="3">
    <source>
        <dbReference type="SAM" id="Coils"/>
    </source>
</evidence>
<dbReference type="EMBL" id="CAKOGP040001980">
    <property type="protein sequence ID" value="CAJ1959074.1"/>
    <property type="molecule type" value="Genomic_DNA"/>
</dbReference>
<dbReference type="GO" id="GO:0003756">
    <property type="term" value="F:protein disulfide isomerase activity"/>
    <property type="evidence" value="ECO:0007669"/>
    <property type="project" value="TreeGrafter"/>
</dbReference>
<dbReference type="InterPro" id="IPR013766">
    <property type="entry name" value="Thioredoxin_domain"/>
</dbReference>
<proteinExistence type="inferred from homology"/>
<dbReference type="SUPFAM" id="SSF52833">
    <property type="entry name" value="Thioredoxin-like"/>
    <property type="match status" value="1"/>
</dbReference>
<evidence type="ECO:0000313" key="6">
    <source>
        <dbReference type="EMBL" id="CAJ1959074.1"/>
    </source>
</evidence>
<dbReference type="InterPro" id="IPR036249">
    <property type="entry name" value="Thioredoxin-like_sf"/>
</dbReference>
<organism evidence="6 7">
    <name type="scientific">Cylindrotheca closterium</name>
    <dbReference type="NCBI Taxonomy" id="2856"/>
    <lineage>
        <taxon>Eukaryota</taxon>
        <taxon>Sar</taxon>
        <taxon>Stramenopiles</taxon>
        <taxon>Ochrophyta</taxon>
        <taxon>Bacillariophyta</taxon>
        <taxon>Bacillariophyceae</taxon>
        <taxon>Bacillariophycidae</taxon>
        <taxon>Bacillariales</taxon>
        <taxon>Bacillariaceae</taxon>
        <taxon>Cylindrotheca</taxon>
    </lineage>
</organism>
<keyword evidence="3" id="KW-0175">Coiled coil</keyword>
<reference evidence="6" key="1">
    <citation type="submission" date="2023-08" db="EMBL/GenBank/DDBJ databases">
        <authorList>
            <person name="Audoor S."/>
            <person name="Bilcke G."/>
        </authorList>
    </citation>
    <scope>NUCLEOTIDE SEQUENCE</scope>
</reference>
<comment type="caution">
    <text evidence="6">The sequence shown here is derived from an EMBL/GenBank/DDBJ whole genome shotgun (WGS) entry which is preliminary data.</text>
</comment>
<sequence length="217" mass="23924">MKFVVALLTTLFATSNAIELTPDNWDEATAGKTIFVKMFAPWCGHCKKMKPDWDKLMDEFADSKTALVADVDCTAEGKPICDDNGVKGFPTLKYGDPSALEDYKGGRDYSSLKKFAEESLKPMCSPNNIDLCDAEKKAEIEKYQAMSAADLEAAIAEKTKVMDEAEEAFKTGVNELQEKYQKMMEDKEKTIEDIKNSGLGLMKAVKAASAKKGSDEL</sequence>
<dbReference type="GO" id="GO:0005783">
    <property type="term" value="C:endoplasmic reticulum"/>
    <property type="evidence" value="ECO:0007669"/>
    <property type="project" value="TreeGrafter"/>
</dbReference>
<dbReference type="Proteomes" id="UP001295423">
    <property type="component" value="Unassembled WGS sequence"/>
</dbReference>
<dbReference type="InterPro" id="IPR017937">
    <property type="entry name" value="Thioredoxin_CS"/>
</dbReference>
<feature type="domain" description="Thioredoxin" evidence="5">
    <location>
        <begin position="1"/>
        <end position="121"/>
    </location>
</feature>
<feature type="coiled-coil region" evidence="3">
    <location>
        <begin position="148"/>
        <end position="197"/>
    </location>
</feature>
<accession>A0AAD2JK84</accession>
<dbReference type="PANTHER" id="PTHR45672">
    <property type="entry name" value="PROTEIN DISULFIDE-ISOMERASE C17H9.14C-RELATED"/>
    <property type="match status" value="1"/>
</dbReference>
<feature type="chain" id="PRO_5042082705" description="Thioredoxin domain-containing protein" evidence="4">
    <location>
        <begin position="18"/>
        <end position="217"/>
    </location>
</feature>
<protein>
    <recommendedName>
        <fullName evidence="5">Thioredoxin domain-containing protein</fullName>
    </recommendedName>
</protein>
<evidence type="ECO:0000256" key="4">
    <source>
        <dbReference type="SAM" id="SignalP"/>
    </source>
</evidence>
<dbReference type="AlphaFoldDB" id="A0AAD2JK84"/>
<dbReference type="GO" id="GO:0006457">
    <property type="term" value="P:protein folding"/>
    <property type="evidence" value="ECO:0007669"/>
    <property type="project" value="TreeGrafter"/>
</dbReference>
<name>A0AAD2JK84_9STRA</name>
<dbReference type="PANTHER" id="PTHR45672:SF3">
    <property type="entry name" value="THIOREDOXIN DOMAIN-CONTAINING PROTEIN 5"/>
    <property type="match status" value="1"/>
</dbReference>
<feature type="signal peptide" evidence="4">
    <location>
        <begin position="1"/>
        <end position="17"/>
    </location>
</feature>
<gene>
    <name evidence="6" type="ORF">CYCCA115_LOCUS17497</name>
</gene>
<evidence type="ECO:0000313" key="7">
    <source>
        <dbReference type="Proteomes" id="UP001295423"/>
    </source>
</evidence>
<evidence type="ECO:0000256" key="2">
    <source>
        <dbReference type="ARBA" id="ARBA00022729"/>
    </source>
</evidence>
<dbReference type="Gene3D" id="3.40.30.10">
    <property type="entry name" value="Glutaredoxin"/>
    <property type="match status" value="1"/>
</dbReference>
<keyword evidence="7" id="KW-1185">Reference proteome</keyword>